<dbReference type="PROSITE" id="PS50887">
    <property type="entry name" value="GGDEF"/>
    <property type="match status" value="1"/>
</dbReference>
<feature type="domain" description="EAL" evidence="1">
    <location>
        <begin position="212"/>
        <end position="406"/>
    </location>
</feature>
<proteinExistence type="predicted"/>
<organism evidence="3 4">
    <name type="scientific">Psychrosphaera algicola</name>
    <dbReference type="NCBI Taxonomy" id="3023714"/>
    <lineage>
        <taxon>Bacteria</taxon>
        <taxon>Pseudomonadati</taxon>
        <taxon>Pseudomonadota</taxon>
        <taxon>Gammaproteobacteria</taxon>
        <taxon>Alteromonadales</taxon>
        <taxon>Pseudoalteromonadaceae</taxon>
        <taxon>Psychrosphaera</taxon>
    </lineage>
</organism>
<dbReference type="Gene3D" id="3.30.70.270">
    <property type="match status" value="1"/>
</dbReference>
<dbReference type="InterPro" id="IPR000160">
    <property type="entry name" value="GGDEF_dom"/>
</dbReference>
<keyword evidence="4" id="KW-1185">Reference proteome</keyword>
<feature type="domain" description="GGDEF" evidence="2">
    <location>
        <begin position="60"/>
        <end position="205"/>
    </location>
</feature>
<dbReference type="SMART" id="SM00052">
    <property type="entry name" value="EAL"/>
    <property type="match status" value="1"/>
</dbReference>
<dbReference type="EMBL" id="JAQOMS010000002">
    <property type="protein sequence ID" value="MDC2889155.1"/>
    <property type="molecule type" value="Genomic_DNA"/>
</dbReference>
<reference evidence="3 4" key="1">
    <citation type="submission" date="2023-01" db="EMBL/GenBank/DDBJ databases">
        <title>Psychrosphaera sp. nov., isolated from marine algae.</title>
        <authorList>
            <person name="Bayburt H."/>
            <person name="Choi B.J."/>
            <person name="Kim J.M."/>
            <person name="Choi D.G."/>
            <person name="Jeon C.O."/>
        </authorList>
    </citation>
    <scope>NUCLEOTIDE SEQUENCE [LARGE SCALE GENOMIC DNA]</scope>
    <source>
        <strain evidence="3 4">G1-22</strain>
    </source>
</reference>
<evidence type="ECO:0000259" key="1">
    <source>
        <dbReference type="PROSITE" id="PS50883"/>
    </source>
</evidence>
<evidence type="ECO:0000313" key="4">
    <source>
        <dbReference type="Proteomes" id="UP001528411"/>
    </source>
</evidence>
<dbReference type="InterPro" id="IPR029787">
    <property type="entry name" value="Nucleotide_cyclase"/>
</dbReference>
<accession>A0ABT5FC92</accession>
<dbReference type="SMART" id="SM00267">
    <property type="entry name" value="GGDEF"/>
    <property type="match status" value="1"/>
</dbReference>
<dbReference type="Gene3D" id="3.20.20.450">
    <property type="entry name" value="EAL domain"/>
    <property type="match status" value="1"/>
</dbReference>
<evidence type="ECO:0000259" key="2">
    <source>
        <dbReference type="PROSITE" id="PS50887"/>
    </source>
</evidence>
<dbReference type="PANTHER" id="PTHR33121">
    <property type="entry name" value="CYCLIC DI-GMP PHOSPHODIESTERASE PDEF"/>
    <property type="match status" value="1"/>
</dbReference>
<dbReference type="InterPro" id="IPR043128">
    <property type="entry name" value="Rev_trsase/Diguanyl_cyclase"/>
</dbReference>
<dbReference type="PROSITE" id="PS50883">
    <property type="entry name" value="EAL"/>
    <property type="match status" value="1"/>
</dbReference>
<evidence type="ECO:0000313" key="3">
    <source>
        <dbReference type="EMBL" id="MDC2889155.1"/>
    </source>
</evidence>
<dbReference type="SUPFAM" id="SSF141868">
    <property type="entry name" value="EAL domain-like"/>
    <property type="match status" value="1"/>
</dbReference>
<dbReference type="InterPro" id="IPR035919">
    <property type="entry name" value="EAL_sf"/>
</dbReference>
<protein>
    <submittedName>
        <fullName evidence="3">EAL domain-containing protein</fullName>
    </submittedName>
</protein>
<dbReference type="InterPro" id="IPR050706">
    <property type="entry name" value="Cyclic-di-GMP_PDE-like"/>
</dbReference>
<sequence>MATIGYNFWSLRQITRAHHADSKQYSKNEIAIGLDLASGLPNKLAFTDKIDKQLKIHSSLTINLVIFKLTNFELLNSLIGHQNGDMVKLQMSSRIRNILKQSPDILLLSEHSQTAFLATLGGVDFSFAVRDDGKNDVTETLLSKLKDVINEPLLINATAVDVGIQFGVASYPEHGGSAQDLIEQAYLALSYQQQDGTSVYFQNKLESRLHNNRAVISQLREDLNHDRFELFVQPQINLITNEVEGGEVLIRWRRDNCEILAADQFITLAEESGVIYQLSVWCFEQTIKKLAKMQLHGCEQYLAVNVSNKELFQSQLVDTIANLLEKYQVAPDKLVVEIKESAFAQDPERALKITRLISHLGVRVGLDEFGKDQSALSCFNKFSPWYVKIDCKSLNTDANTEKTMLT</sequence>
<dbReference type="PANTHER" id="PTHR33121:SF79">
    <property type="entry name" value="CYCLIC DI-GMP PHOSPHODIESTERASE PDED-RELATED"/>
    <property type="match status" value="1"/>
</dbReference>
<dbReference type="CDD" id="cd01948">
    <property type="entry name" value="EAL"/>
    <property type="match status" value="1"/>
</dbReference>
<name>A0ABT5FC92_9GAMM</name>
<dbReference type="Proteomes" id="UP001528411">
    <property type="component" value="Unassembled WGS sequence"/>
</dbReference>
<dbReference type="RefSeq" id="WP_272180650.1">
    <property type="nucleotide sequence ID" value="NZ_JAQOMS010000002.1"/>
</dbReference>
<dbReference type="InterPro" id="IPR001633">
    <property type="entry name" value="EAL_dom"/>
</dbReference>
<comment type="caution">
    <text evidence="3">The sequence shown here is derived from an EMBL/GenBank/DDBJ whole genome shotgun (WGS) entry which is preliminary data.</text>
</comment>
<dbReference type="Pfam" id="PF00563">
    <property type="entry name" value="EAL"/>
    <property type="match status" value="1"/>
</dbReference>
<gene>
    <name evidence="3" type="ORF">PN838_10760</name>
</gene>
<dbReference type="SUPFAM" id="SSF55073">
    <property type="entry name" value="Nucleotide cyclase"/>
    <property type="match status" value="1"/>
</dbReference>
<dbReference type="Pfam" id="PF00990">
    <property type="entry name" value="GGDEF"/>
    <property type="match status" value="1"/>
</dbReference>